<accession>A0A182WPP9</accession>
<name>A0A182WPP9_9DIPT</name>
<dbReference type="AlphaFoldDB" id="A0A182WPP9"/>
<dbReference type="EnsemblMetazoa" id="AMIN014642-RA">
    <property type="protein sequence ID" value="AMIN014642-PA"/>
    <property type="gene ID" value="AMIN014642"/>
</dbReference>
<protein>
    <submittedName>
        <fullName evidence="1">Uncharacterized protein</fullName>
    </submittedName>
</protein>
<dbReference type="VEuPathDB" id="VectorBase:AMIN014642"/>
<evidence type="ECO:0000313" key="1">
    <source>
        <dbReference type="EnsemblMetazoa" id="AMIN014642-PA"/>
    </source>
</evidence>
<proteinExistence type="predicted"/>
<dbReference type="Proteomes" id="UP000075920">
    <property type="component" value="Unassembled WGS sequence"/>
</dbReference>
<reference evidence="2" key="1">
    <citation type="submission" date="2013-03" db="EMBL/GenBank/DDBJ databases">
        <title>The Genome Sequence of Anopheles minimus MINIMUS1.</title>
        <authorList>
            <consortium name="The Broad Institute Genomics Platform"/>
            <person name="Neafsey D.E."/>
            <person name="Walton C."/>
            <person name="Walker B."/>
            <person name="Young S.K."/>
            <person name="Zeng Q."/>
            <person name="Gargeya S."/>
            <person name="Fitzgerald M."/>
            <person name="Haas B."/>
            <person name="Abouelleil A."/>
            <person name="Allen A.W."/>
            <person name="Alvarado L."/>
            <person name="Arachchi H.M."/>
            <person name="Berlin A.M."/>
            <person name="Chapman S.B."/>
            <person name="Gainer-Dewar J."/>
            <person name="Goldberg J."/>
            <person name="Griggs A."/>
            <person name="Gujja S."/>
            <person name="Hansen M."/>
            <person name="Howarth C."/>
            <person name="Imamovic A."/>
            <person name="Ireland A."/>
            <person name="Larimer J."/>
            <person name="McCowan C."/>
            <person name="Murphy C."/>
            <person name="Pearson M."/>
            <person name="Poon T.W."/>
            <person name="Priest M."/>
            <person name="Roberts A."/>
            <person name="Saif S."/>
            <person name="Shea T."/>
            <person name="Sisk P."/>
            <person name="Sykes S."/>
            <person name="Wortman J."/>
            <person name="Nusbaum C."/>
            <person name="Birren B."/>
        </authorList>
    </citation>
    <scope>NUCLEOTIDE SEQUENCE [LARGE SCALE GENOMIC DNA]</scope>
    <source>
        <strain evidence="2">MINIMUS1</strain>
    </source>
</reference>
<reference evidence="1" key="2">
    <citation type="submission" date="2020-05" db="UniProtKB">
        <authorList>
            <consortium name="EnsemblMetazoa"/>
        </authorList>
    </citation>
    <scope>IDENTIFICATION</scope>
    <source>
        <strain evidence="1">MINIMUS1</strain>
    </source>
</reference>
<sequence length="34" mass="3513">MDAISFATAFHLFSDGVSSSGFNGVNYAAGSDLR</sequence>
<keyword evidence="2" id="KW-1185">Reference proteome</keyword>
<organism evidence="1 2">
    <name type="scientific">Anopheles minimus</name>
    <dbReference type="NCBI Taxonomy" id="112268"/>
    <lineage>
        <taxon>Eukaryota</taxon>
        <taxon>Metazoa</taxon>
        <taxon>Ecdysozoa</taxon>
        <taxon>Arthropoda</taxon>
        <taxon>Hexapoda</taxon>
        <taxon>Insecta</taxon>
        <taxon>Pterygota</taxon>
        <taxon>Neoptera</taxon>
        <taxon>Endopterygota</taxon>
        <taxon>Diptera</taxon>
        <taxon>Nematocera</taxon>
        <taxon>Culicoidea</taxon>
        <taxon>Culicidae</taxon>
        <taxon>Anophelinae</taxon>
        <taxon>Anopheles</taxon>
    </lineage>
</organism>
<evidence type="ECO:0000313" key="2">
    <source>
        <dbReference type="Proteomes" id="UP000075920"/>
    </source>
</evidence>
<dbReference type="EnsemblMetazoa" id="AMIN014642-RB">
    <property type="protein sequence ID" value="AMIN014642-PB"/>
    <property type="gene ID" value="AMIN014642"/>
</dbReference>